<protein>
    <submittedName>
        <fullName evidence="3">ABC transporter permease</fullName>
    </submittedName>
</protein>
<evidence type="ECO:0000313" key="2">
    <source>
        <dbReference type="EMBL" id="RGE64339.1"/>
    </source>
</evidence>
<name>A0A3E3J463_9FIRM</name>
<organism evidence="3 5">
    <name type="scientific">Eisenbergiella massiliensis</name>
    <dbReference type="NCBI Taxonomy" id="1720294"/>
    <lineage>
        <taxon>Bacteria</taxon>
        <taxon>Bacillati</taxon>
        <taxon>Bacillota</taxon>
        <taxon>Clostridia</taxon>
        <taxon>Lachnospirales</taxon>
        <taxon>Lachnospiraceae</taxon>
        <taxon>Eisenbergiella</taxon>
    </lineage>
</organism>
<dbReference type="Proteomes" id="UP000261166">
    <property type="component" value="Unassembled WGS sequence"/>
</dbReference>
<feature type="transmembrane region" description="Helical" evidence="1">
    <location>
        <begin position="20"/>
        <end position="38"/>
    </location>
</feature>
<feature type="transmembrane region" description="Helical" evidence="1">
    <location>
        <begin position="216"/>
        <end position="239"/>
    </location>
</feature>
<feature type="transmembrane region" description="Helical" evidence="1">
    <location>
        <begin position="141"/>
        <end position="162"/>
    </location>
</feature>
<keyword evidence="1" id="KW-1133">Transmembrane helix</keyword>
<comment type="caution">
    <text evidence="3">The sequence shown here is derived from an EMBL/GenBank/DDBJ whole genome shotgun (WGS) entry which is preliminary data.</text>
</comment>
<dbReference type="EMBL" id="QVLU01000002">
    <property type="protein sequence ID" value="RGE74114.1"/>
    <property type="molecule type" value="Genomic_DNA"/>
</dbReference>
<keyword evidence="4" id="KW-1185">Reference proteome</keyword>
<dbReference type="Pfam" id="PF12730">
    <property type="entry name" value="ABC2_membrane_4"/>
    <property type="match status" value="1"/>
</dbReference>
<feature type="transmembrane region" description="Helical" evidence="1">
    <location>
        <begin position="58"/>
        <end position="78"/>
    </location>
</feature>
<keyword evidence="1" id="KW-0812">Transmembrane</keyword>
<reference evidence="3 5" key="1">
    <citation type="submission" date="2018-08" db="EMBL/GenBank/DDBJ databases">
        <title>A genome reference for cultivated species of the human gut microbiota.</title>
        <authorList>
            <person name="Zou Y."/>
            <person name="Xue W."/>
            <person name="Luo G."/>
        </authorList>
    </citation>
    <scope>NUCLEOTIDE SEQUENCE [LARGE SCALE GENOMIC DNA]</scope>
    <source>
        <strain evidence="3 5">AF26-4BH</strain>
        <strain evidence="2">TF05-5AC</strain>
    </source>
</reference>
<dbReference type="RefSeq" id="WP_025489621.1">
    <property type="nucleotide sequence ID" value="NZ_CALBAU010000014.1"/>
</dbReference>
<evidence type="ECO:0000313" key="3">
    <source>
        <dbReference type="EMBL" id="RGE74114.1"/>
    </source>
</evidence>
<dbReference type="OrthoDB" id="1930566at2"/>
<sequence length="245" mass="27666">MLNLIKMERYQLFRNRIYQISTLAVFVLGFLMADTYLIDSPGNPGGEPKTLTDIWNSMIYDSTFLLILLSCLLAFLLGQEFSCRTIDREITAGHSRSHIFAARLVVLLPAFNLPAFIYPAAGCLRELSRFGLPDGGIFLQTVLRTLVYSLLQNSAFFLLPLLCCFRLRDMAKSVAAAALVTFTLALYLGYGMMLGFPVRFLPTFQIREAVVLSDWFYPEGLMVALIWYAVLIPAAWGAFRRCELK</sequence>
<evidence type="ECO:0000313" key="5">
    <source>
        <dbReference type="Proteomes" id="UP000261166"/>
    </source>
</evidence>
<feature type="transmembrane region" description="Helical" evidence="1">
    <location>
        <begin position="99"/>
        <end position="121"/>
    </location>
</feature>
<dbReference type="AlphaFoldDB" id="A0A3E3J463"/>
<keyword evidence="1" id="KW-0472">Membrane</keyword>
<dbReference type="Proteomes" id="UP000260812">
    <property type="component" value="Unassembled WGS sequence"/>
</dbReference>
<evidence type="ECO:0000256" key="1">
    <source>
        <dbReference type="SAM" id="Phobius"/>
    </source>
</evidence>
<feature type="transmembrane region" description="Helical" evidence="1">
    <location>
        <begin position="174"/>
        <end position="196"/>
    </location>
</feature>
<dbReference type="EMBL" id="QVLV01000002">
    <property type="protein sequence ID" value="RGE64339.1"/>
    <property type="molecule type" value="Genomic_DNA"/>
</dbReference>
<dbReference type="GeneID" id="97986178"/>
<evidence type="ECO:0000313" key="4">
    <source>
        <dbReference type="Proteomes" id="UP000260812"/>
    </source>
</evidence>
<accession>A0A3E3J463</accession>
<proteinExistence type="predicted"/>
<gene>
    <name evidence="3" type="ORF">DWY69_03260</name>
    <name evidence="2" type="ORF">DXC51_04575</name>
</gene>